<dbReference type="Proteomes" id="UP000316429">
    <property type="component" value="Unassembled WGS sequence"/>
</dbReference>
<dbReference type="GO" id="GO:0016747">
    <property type="term" value="F:acyltransferase activity, transferring groups other than amino-acyl groups"/>
    <property type="evidence" value="ECO:0007669"/>
    <property type="project" value="InterPro"/>
</dbReference>
<evidence type="ECO:0000259" key="1">
    <source>
        <dbReference type="PROSITE" id="PS51186"/>
    </source>
</evidence>
<keyword evidence="3" id="KW-1185">Reference proteome</keyword>
<dbReference type="Pfam" id="PF13302">
    <property type="entry name" value="Acetyltransf_3"/>
    <property type="match status" value="1"/>
</dbReference>
<dbReference type="PROSITE" id="PS51186">
    <property type="entry name" value="GNAT"/>
    <property type="match status" value="1"/>
</dbReference>
<gene>
    <name evidence="2" type="ORF">FJQ55_11565</name>
</gene>
<dbReference type="Gene3D" id="3.40.630.30">
    <property type="match status" value="1"/>
</dbReference>
<comment type="caution">
    <text evidence="2">The sequence shown here is derived from an EMBL/GenBank/DDBJ whole genome shotgun (WGS) entry which is preliminary data.</text>
</comment>
<feature type="domain" description="N-acetyltransferase" evidence="1">
    <location>
        <begin position="10"/>
        <end position="170"/>
    </location>
</feature>
<organism evidence="2 3">
    <name type="scientific">Rhizobium glycinendophyticum</name>
    <dbReference type="NCBI Taxonomy" id="2589807"/>
    <lineage>
        <taxon>Bacteria</taxon>
        <taxon>Pseudomonadati</taxon>
        <taxon>Pseudomonadota</taxon>
        <taxon>Alphaproteobacteria</taxon>
        <taxon>Hyphomicrobiales</taxon>
        <taxon>Rhizobiaceae</taxon>
        <taxon>Rhizobium/Agrobacterium group</taxon>
        <taxon>Rhizobium</taxon>
    </lineage>
</organism>
<evidence type="ECO:0000313" key="2">
    <source>
        <dbReference type="EMBL" id="TPP11413.1"/>
    </source>
</evidence>
<dbReference type="SUPFAM" id="SSF55729">
    <property type="entry name" value="Acyl-CoA N-acyltransferases (Nat)"/>
    <property type="match status" value="1"/>
</dbReference>
<name>A0A504V2B1_9HYPH</name>
<protein>
    <submittedName>
        <fullName evidence="2">GNAT family N-acetyltransferase</fullName>
    </submittedName>
</protein>
<keyword evidence="2" id="KW-0808">Transferase</keyword>
<dbReference type="InterPro" id="IPR016181">
    <property type="entry name" value="Acyl_CoA_acyltransferase"/>
</dbReference>
<dbReference type="PANTHER" id="PTHR43792:SF1">
    <property type="entry name" value="N-ACETYLTRANSFERASE DOMAIN-CONTAINING PROTEIN"/>
    <property type="match status" value="1"/>
</dbReference>
<accession>A0A504V2B1</accession>
<proteinExistence type="predicted"/>
<dbReference type="RefSeq" id="WP_140828066.1">
    <property type="nucleotide sequence ID" value="NZ_VFYP01000001.1"/>
</dbReference>
<dbReference type="OrthoDB" id="6293260at2"/>
<dbReference type="AlphaFoldDB" id="A0A504V2B1"/>
<dbReference type="PANTHER" id="PTHR43792">
    <property type="entry name" value="GNAT FAMILY, PUTATIVE (AFU_ORTHOLOGUE AFUA_3G00765)-RELATED-RELATED"/>
    <property type="match status" value="1"/>
</dbReference>
<dbReference type="InterPro" id="IPR051531">
    <property type="entry name" value="N-acetyltransferase"/>
</dbReference>
<evidence type="ECO:0000313" key="3">
    <source>
        <dbReference type="Proteomes" id="UP000316429"/>
    </source>
</evidence>
<dbReference type="InterPro" id="IPR000182">
    <property type="entry name" value="GNAT_dom"/>
</dbReference>
<reference evidence="2 3" key="1">
    <citation type="submission" date="2019-06" db="EMBL/GenBank/DDBJ databases">
        <title>Rhizobium sp. CL12 isolated from roots of soybean.</title>
        <authorList>
            <person name="Wang C."/>
        </authorList>
    </citation>
    <scope>NUCLEOTIDE SEQUENCE [LARGE SCALE GENOMIC DNA]</scope>
    <source>
        <strain evidence="2 3">CL12</strain>
    </source>
</reference>
<dbReference type="EMBL" id="VFYP01000001">
    <property type="protein sequence ID" value="TPP11413.1"/>
    <property type="molecule type" value="Genomic_DNA"/>
</dbReference>
<sequence>MAIILQTERLTLRNWMDKDRDLFREINRDPKVMEFFPMRRSHEECDELQERLRAMIEETGYGFYALADRRTDEAMGFCGIAKVALPGILPEDAYEIGWRLATRFWGQGYVTEAGRALLDFAFAEQGLDEVYAFAVNGNTRSIAVMQRLGMQQLEGRDFDHPSVPDSHPHLKSHVLFCANANQNGNFG</sequence>